<organism evidence="1 2">
    <name type="scientific">Streptomyces pluripotens</name>
    <dbReference type="NCBI Taxonomy" id="1355015"/>
    <lineage>
        <taxon>Bacteria</taxon>
        <taxon>Bacillati</taxon>
        <taxon>Actinomycetota</taxon>
        <taxon>Actinomycetes</taxon>
        <taxon>Kitasatosporales</taxon>
        <taxon>Streptomycetaceae</taxon>
        <taxon>Streptomyces</taxon>
    </lineage>
</organism>
<reference evidence="1 2" key="1">
    <citation type="submission" date="2017-07" db="EMBL/GenBank/DDBJ databases">
        <title>Genome sequence of Streptomyces pluripotens MUSC 137T.</title>
        <authorList>
            <person name="Ser H.-L."/>
            <person name="Lee L.-H."/>
        </authorList>
    </citation>
    <scope>NUCLEOTIDE SEQUENCE [LARGE SCALE GENOMIC DNA]</scope>
    <source>
        <strain evidence="1 2">MUSC 137</strain>
    </source>
</reference>
<keyword evidence="2" id="KW-1185">Reference proteome</keyword>
<dbReference type="EMBL" id="CP022433">
    <property type="protein sequence ID" value="ASN23047.1"/>
    <property type="molecule type" value="Genomic_DNA"/>
</dbReference>
<proteinExistence type="predicted"/>
<gene>
    <name evidence="1" type="ORF">LK07_02305</name>
</gene>
<evidence type="ECO:0000313" key="2">
    <source>
        <dbReference type="Proteomes" id="UP000031501"/>
    </source>
</evidence>
<protein>
    <submittedName>
        <fullName evidence="1">Uncharacterized protein</fullName>
    </submittedName>
</protein>
<dbReference type="Proteomes" id="UP000031501">
    <property type="component" value="Chromosome"/>
</dbReference>
<name>A0A221NSU4_9ACTN</name>
<dbReference type="RefSeq" id="WP_043405472.1">
    <property type="nucleotide sequence ID" value="NZ_CP021080.1"/>
</dbReference>
<dbReference type="AlphaFoldDB" id="A0A221NSU4"/>
<accession>A0A221NSU4</accession>
<evidence type="ECO:0000313" key="1">
    <source>
        <dbReference type="EMBL" id="ASN23047.1"/>
    </source>
</evidence>
<sequence>MQFSVKRTVVRWLIRAGVQPIEQRLPGRCRRGGTHDVPVFARPGERPVVCPEANALLATVPGTGLRALIHLDGPRGGRVPARVTAAGQGTGSPK</sequence>
<dbReference type="KEGG" id="splu:LK06_001215"/>